<dbReference type="AlphaFoldDB" id="A0A6G0S3P5"/>
<evidence type="ECO:0000256" key="4">
    <source>
        <dbReference type="ARBA" id="ARBA00022737"/>
    </source>
</evidence>
<sequence>MTETSGVPSVCVRELHDHHGPVNAVRFNSKGTYVMTCGQDKTVKLWNPHRDGVDKPSEALLVKTYEGRHGYDVQDVAISHDNSKFASCGRDRDVFMWDVPTAQVIRKFEGHEHSVNCVRYNADSSVLLSGSYDKTIRAWDIRARNAYMPIQVLDDFKDSVTSMVVTEHEIIAGCVDGVVRTYDLRAGQLFREHINEPVVSVAHSPDARFLLAGCLDGSIRLIEKANGTEVKSYRGHRVQDYKIECGFSSDGAYVLSGSEDGNVYWWDLVDAQQAHSLTAHKKPVRALACHPENSMFVTGCTDGSAKVWAHSSSD</sequence>
<evidence type="ECO:0000256" key="3">
    <source>
        <dbReference type="ARBA" id="ARBA00022574"/>
    </source>
</evidence>
<dbReference type="InterPro" id="IPR020472">
    <property type="entry name" value="WD40_PAC1"/>
</dbReference>
<dbReference type="InterPro" id="IPR051980">
    <property type="entry name" value="WD_repeat_MORG1"/>
</dbReference>
<evidence type="ECO:0000313" key="8">
    <source>
        <dbReference type="Proteomes" id="UP000486351"/>
    </source>
</evidence>
<dbReference type="PROSITE" id="PS50082">
    <property type="entry name" value="WD_REPEATS_2"/>
    <property type="match status" value="5"/>
</dbReference>
<keyword evidence="3 6" id="KW-0853">WD repeat</keyword>
<dbReference type="GO" id="GO:0071013">
    <property type="term" value="C:catalytic step 2 spliceosome"/>
    <property type="evidence" value="ECO:0007669"/>
    <property type="project" value="TreeGrafter"/>
</dbReference>
<dbReference type="PANTHER" id="PTHR22842">
    <property type="entry name" value="WD40 REPEAT PROTEIN"/>
    <property type="match status" value="1"/>
</dbReference>
<keyword evidence="4" id="KW-0677">Repeat</keyword>
<feature type="repeat" description="WD" evidence="6">
    <location>
        <begin position="277"/>
        <end position="314"/>
    </location>
</feature>
<dbReference type="InterPro" id="IPR036322">
    <property type="entry name" value="WD40_repeat_dom_sf"/>
</dbReference>
<dbReference type="CDD" id="cd00200">
    <property type="entry name" value="WD40"/>
    <property type="match status" value="1"/>
</dbReference>
<evidence type="ECO:0000256" key="6">
    <source>
        <dbReference type="PROSITE-ProRule" id="PRU00221"/>
    </source>
</evidence>
<dbReference type="GO" id="GO:0005737">
    <property type="term" value="C:cytoplasm"/>
    <property type="evidence" value="ECO:0007669"/>
    <property type="project" value="UniProtKB-SubCell"/>
</dbReference>
<accession>A0A6G0S3P5</accession>
<keyword evidence="2" id="KW-0963">Cytoplasm</keyword>
<protein>
    <submittedName>
        <fullName evidence="7">Uncharacterized protein</fullName>
    </submittedName>
</protein>
<evidence type="ECO:0000313" key="7">
    <source>
        <dbReference type="EMBL" id="KAE9349144.1"/>
    </source>
</evidence>
<dbReference type="SMART" id="SM00320">
    <property type="entry name" value="WD40"/>
    <property type="match status" value="7"/>
</dbReference>
<dbReference type="GO" id="GO:0000398">
    <property type="term" value="P:mRNA splicing, via spliceosome"/>
    <property type="evidence" value="ECO:0007669"/>
    <property type="project" value="TreeGrafter"/>
</dbReference>
<dbReference type="PRINTS" id="PR00320">
    <property type="entry name" value="GPROTEINBRPT"/>
</dbReference>
<comment type="caution">
    <text evidence="7">The sequence shown here is derived from an EMBL/GenBank/DDBJ whole genome shotgun (WGS) entry which is preliminary data.</text>
</comment>
<comment type="similarity">
    <text evidence="5">Belongs to the WD repeat MORG1 family.</text>
</comment>
<feature type="repeat" description="WD" evidence="6">
    <location>
        <begin position="15"/>
        <end position="47"/>
    </location>
</feature>
<reference evidence="7 8" key="1">
    <citation type="submission" date="2018-09" db="EMBL/GenBank/DDBJ databases">
        <title>Genomic investigation of the strawberry pathogen Phytophthora fragariae indicates pathogenicity is determined by transcriptional variation in three key races.</title>
        <authorList>
            <person name="Adams T.M."/>
            <person name="Armitage A.D."/>
            <person name="Sobczyk M.K."/>
            <person name="Bates H.J."/>
            <person name="Dunwell J.M."/>
            <person name="Nellist C.F."/>
            <person name="Harrison R.J."/>
        </authorList>
    </citation>
    <scope>NUCLEOTIDE SEQUENCE [LARGE SCALE GENOMIC DNA]</scope>
    <source>
        <strain evidence="7 8">NOV-77</strain>
    </source>
</reference>
<dbReference type="Proteomes" id="UP000486351">
    <property type="component" value="Unassembled WGS sequence"/>
</dbReference>
<evidence type="ECO:0000256" key="5">
    <source>
        <dbReference type="ARBA" id="ARBA00038145"/>
    </source>
</evidence>
<feature type="repeat" description="WD" evidence="6">
    <location>
        <begin position="247"/>
        <end position="276"/>
    </location>
</feature>
<evidence type="ECO:0000256" key="2">
    <source>
        <dbReference type="ARBA" id="ARBA00022490"/>
    </source>
</evidence>
<dbReference type="PROSITE" id="PS50294">
    <property type="entry name" value="WD_REPEATS_REGION"/>
    <property type="match status" value="3"/>
</dbReference>
<dbReference type="InterPro" id="IPR001680">
    <property type="entry name" value="WD40_rpt"/>
</dbReference>
<organism evidence="7 8">
    <name type="scientific">Phytophthora fragariae</name>
    <dbReference type="NCBI Taxonomy" id="53985"/>
    <lineage>
        <taxon>Eukaryota</taxon>
        <taxon>Sar</taxon>
        <taxon>Stramenopiles</taxon>
        <taxon>Oomycota</taxon>
        <taxon>Peronosporomycetes</taxon>
        <taxon>Peronosporales</taxon>
        <taxon>Peronosporaceae</taxon>
        <taxon>Phytophthora</taxon>
    </lineage>
</organism>
<dbReference type="Gene3D" id="2.130.10.10">
    <property type="entry name" value="YVTN repeat-like/Quinoprotein amine dehydrogenase"/>
    <property type="match status" value="2"/>
</dbReference>
<comment type="subcellular location">
    <subcellularLocation>
        <location evidence="1">Cytoplasm</location>
    </subcellularLocation>
</comment>
<dbReference type="PANTHER" id="PTHR22842:SF3">
    <property type="entry name" value="WD REPEAT DOMAIN-CONTAINING PROTEIN 83"/>
    <property type="match status" value="1"/>
</dbReference>
<dbReference type="InterPro" id="IPR019775">
    <property type="entry name" value="WD40_repeat_CS"/>
</dbReference>
<gene>
    <name evidence="7" type="ORF">PF008_g7038</name>
</gene>
<feature type="repeat" description="WD" evidence="6">
    <location>
        <begin position="66"/>
        <end position="107"/>
    </location>
</feature>
<feature type="repeat" description="WD" evidence="6">
    <location>
        <begin position="108"/>
        <end position="149"/>
    </location>
</feature>
<proteinExistence type="inferred from homology"/>
<evidence type="ECO:0000256" key="1">
    <source>
        <dbReference type="ARBA" id="ARBA00004496"/>
    </source>
</evidence>
<dbReference type="SUPFAM" id="SSF50978">
    <property type="entry name" value="WD40 repeat-like"/>
    <property type="match status" value="1"/>
</dbReference>
<dbReference type="EMBL" id="QXFY01000288">
    <property type="protein sequence ID" value="KAE9349144.1"/>
    <property type="molecule type" value="Genomic_DNA"/>
</dbReference>
<dbReference type="InterPro" id="IPR015943">
    <property type="entry name" value="WD40/YVTN_repeat-like_dom_sf"/>
</dbReference>
<dbReference type="Pfam" id="PF00400">
    <property type="entry name" value="WD40"/>
    <property type="match status" value="6"/>
</dbReference>
<dbReference type="PROSITE" id="PS00678">
    <property type="entry name" value="WD_REPEATS_1"/>
    <property type="match status" value="1"/>
</dbReference>
<name>A0A6G0S3P5_9STRA</name>